<dbReference type="PANTHER" id="PTHR11011:SF61">
    <property type="entry name" value="FATTY ACYL-COA REDUCTASE"/>
    <property type="match status" value="1"/>
</dbReference>
<dbReference type="GO" id="GO:0102965">
    <property type="term" value="F:alcohol-forming long-chain fatty acyl-CoA reductase activity"/>
    <property type="evidence" value="ECO:0007669"/>
    <property type="project" value="UniProtKB-EC"/>
</dbReference>
<keyword evidence="8 10" id="KW-0472">Membrane</keyword>
<keyword evidence="14" id="KW-1185">Reference proteome</keyword>
<dbReference type="OrthoDB" id="429813at2759"/>
<dbReference type="EMBL" id="OV121141">
    <property type="protein sequence ID" value="CAH0548830.1"/>
    <property type="molecule type" value="Genomic_DNA"/>
</dbReference>
<dbReference type="CDD" id="cd05236">
    <property type="entry name" value="FAR-N_SDR_e"/>
    <property type="match status" value="1"/>
</dbReference>
<dbReference type="InterPro" id="IPR026055">
    <property type="entry name" value="FAR"/>
</dbReference>
<feature type="transmembrane region" description="Helical" evidence="10">
    <location>
        <begin position="473"/>
        <end position="494"/>
    </location>
</feature>
<evidence type="ECO:0000256" key="2">
    <source>
        <dbReference type="ARBA" id="ARBA00005928"/>
    </source>
</evidence>
<evidence type="ECO:0000256" key="6">
    <source>
        <dbReference type="ARBA" id="ARBA00022989"/>
    </source>
</evidence>
<feature type="transmembrane region" description="Helical" evidence="10">
    <location>
        <begin position="364"/>
        <end position="384"/>
    </location>
</feature>
<dbReference type="InterPro" id="IPR013120">
    <property type="entry name" value="FAR_NAD-bd"/>
</dbReference>
<evidence type="ECO:0000313" key="13">
    <source>
        <dbReference type="EMBL" id="CAH0548830.1"/>
    </source>
</evidence>
<keyword evidence="4 10" id="KW-0812">Transmembrane</keyword>
<dbReference type="AlphaFoldDB" id="A0A9P0AUM7"/>
<reference evidence="13" key="1">
    <citation type="submission" date="2021-12" db="EMBL/GenBank/DDBJ databases">
        <authorList>
            <person name="King R."/>
        </authorList>
    </citation>
    <scope>NUCLEOTIDE SEQUENCE</scope>
</reference>
<organism evidence="13 14">
    <name type="scientific">Brassicogethes aeneus</name>
    <name type="common">Rape pollen beetle</name>
    <name type="synonym">Meligethes aeneus</name>
    <dbReference type="NCBI Taxonomy" id="1431903"/>
    <lineage>
        <taxon>Eukaryota</taxon>
        <taxon>Metazoa</taxon>
        <taxon>Ecdysozoa</taxon>
        <taxon>Arthropoda</taxon>
        <taxon>Hexapoda</taxon>
        <taxon>Insecta</taxon>
        <taxon>Pterygota</taxon>
        <taxon>Neoptera</taxon>
        <taxon>Endopterygota</taxon>
        <taxon>Coleoptera</taxon>
        <taxon>Polyphaga</taxon>
        <taxon>Cucujiformia</taxon>
        <taxon>Nitidulidae</taxon>
        <taxon>Meligethinae</taxon>
        <taxon>Brassicogethes</taxon>
    </lineage>
</organism>
<keyword evidence="3 10" id="KW-0444">Lipid biosynthesis</keyword>
<keyword evidence="7 10" id="KW-0443">Lipid metabolism</keyword>
<evidence type="ECO:0000256" key="3">
    <source>
        <dbReference type="ARBA" id="ARBA00022516"/>
    </source>
</evidence>
<evidence type="ECO:0000259" key="12">
    <source>
        <dbReference type="Pfam" id="PF07993"/>
    </source>
</evidence>
<evidence type="ECO:0000259" key="11">
    <source>
        <dbReference type="Pfam" id="PF03015"/>
    </source>
</evidence>
<feature type="domain" description="Fatty acyl-CoA reductase C-terminal" evidence="11">
    <location>
        <begin position="367"/>
        <end position="459"/>
    </location>
</feature>
<sequence length="509" mass="58593">MAKKPDEMEDIDRIAEMYKGKTLFVTGGTGFLGKVLIEKILRSCSDFKKIYLLVRDKKGKDPQQRLREDVFKNQLFDRVKKEKGEDIIKKVVAIPGDVSQPELGISSENRELLQKEVEYIFHMAATIRFDEQLKKAVLLNTRGTKLMLELAKGCKKLQAFAHLSTAYCHLRERILYEKTYPPPADPDKVIRTCEWMSEEAVDIITPQILGDYPNSYAFTKALSEGLVSEQMDKIPILLLRPSIVIPVWKEPIPGWTDNINGPTGLLIGAGKGVLRTMYCNGDGYGDFIPVDITANGILIATWDFVTYKQRKIYHLSSSAEHQVSWDELINIGRDVINNRIPLNGVAWYPGGSMKSSKTLHLICFYLFHILPALLVDALLIVLGYKPVLMRVQKRISKGFEVFEYYANNQWDFNNDETLSSRSLLNPLEREIYKCDGDGMDYYDYFTDCVRCARLYLLKEPDDTIPAAKRHMRVMWWVDKIFKFSFWALIVYYLYSKLGHILVNWYTGHT</sequence>
<dbReference type="InterPro" id="IPR033640">
    <property type="entry name" value="FAR_C"/>
</dbReference>
<evidence type="ECO:0000256" key="5">
    <source>
        <dbReference type="ARBA" id="ARBA00022857"/>
    </source>
</evidence>
<comment type="subcellular location">
    <subcellularLocation>
        <location evidence="1">Membrane</location>
        <topology evidence="1">Multi-pass membrane protein</topology>
    </subcellularLocation>
</comment>
<dbReference type="GO" id="GO:0080019">
    <property type="term" value="F:alcohol-forming very long-chain fatty acyl-CoA reductase activity"/>
    <property type="evidence" value="ECO:0007669"/>
    <property type="project" value="InterPro"/>
</dbReference>
<dbReference type="GO" id="GO:0016020">
    <property type="term" value="C:membrane"/>
    <property type="evidence" value="ECO:0007669"/>
    <property type="project" value="UniProtKB-SubCell"/>
</dbReference>
<dbReference type="Proteomes" id="UP001154078">
    <property type="component" value="Chromosome 10"/>
</dbReference>
<dbReference type="SUPFAM" id="SSF51735">
    <property type="entry name" value="NAD(P)-binding Rossmann-fold domains"/>
    <property type="match status" value="1"/>
</dbReference>
<proteinExistence type="inferred from homology"/>
<feature type="domain" description="Thioester reductase (TE)" evidence="12">
    <location>
        <begin position="25"/>
        <end position="297"/>
    </location>
</feature>
<accession>A0A9P0AUM7</accession>
<evidence type="ECO:0000256" key="8">
    <source>
        <dbReference type="ARBA" id="ARBA00023136"/>
    </source>
</evidence>
<keyword evidence="6 10" id="KW-1133">Transmembrane helix</keyword>
<keyword evidence="5 10" id="KW-0521">NADP</keyword>
<protein>
    <recommendedName>
        <fullName evidence="10">Fatty acyl-CoA reductase</fullName>
        <ecNumber evidence="10">1.2.1.84</ecNumber>
    </recommendedName>
</protein>
<name>A0A9P0AUM7_BRAAE</name>
<evidence type="ECO:0000256" key="7">
    <source>
        <dbReference type="ARBA" id="ARBA00023098"/>
    </source>
</evidence>
<comment type="function">
    <text evidence="10">Catalyzes the reduction of fatty acyl-CoA to fatty alcohols.</text>
</comment>
<evidence type="ECO:0000256" key="9">
    <source>
        <dbReference type="ARBA" id="ARBA00052530"/>
    </source>
</evidence>
<keyword evidence="10" id="KW-0560">Oxidoreductase</keyword>
<evidence type="ECO:0000256" key="4">
    <source>
        <dbReference type="ARBA" id="ARBA00022692"/>
    </source>
</evidence>
<gene>
    <name evidence="13" type="ORF">MELIAE_LOCUS2203</name>
</gene>
<evidence type="ECO:0000256" key="1">
    <source>
        <dbReference type="ARBA" id="ARBA00004141"/>
    </source>
</evidence>
<dbReference type="GO" id="GO:0005777">
    <property type="term" value="C:peroxisome"/>
    <property type="evidence" value="ECO:0007669"/>
    <property type="project" value="TreeGrafter"/>
</dbReference>
<evidence type="ECO:0000256" key="10">
    <source>
        <dbReference type="RuleBase" id="RU363097"/>
    </source>
</evidence>
<dbReference type="InterPro" id="IPR036291">
    <property type="entry name" value="NAD(P)-bd_dom_sf"/>
</dbReference>
<dbReference type="Pfam" id="PF07993">
    <property type="entry name" value="NAD_binding_4"/>
    <property type="match status" value="1"/>
</dbReference>
<dbReference type="GO" id="GO:0035336">
    <property type="term" value="P:long-chain fatty-acyl-CoA metabolic process"/>
    <property type="evidence" value="ECO:0007669"/>
    <property type="project" value="TreeGrafter"/>
</dbReference>
<dbReference type="EC" id="1.2.1.84" evidence="10"/>
<dbReference type="Gene3D" id="3.40.50.720">
    <property type="entry name" value="NAD(P)-binding Rossmann-like Domain"/>
    <property type="match status" value="1"/>
</dbReference>
<comment type="catalytic activity">
    <reaction evidence="9 10">
        <text>a long-chain fatty acyl-CoA + 2 NADPH + 2 H(+) = a long-chain primary fatty alcohol + 2 NADP(+) + CoA</text>
        <dbReference type="Rhea" id="RHEA:52716"/>
        <dbReference type="ChEBI" id="CHEBI:15378"/>
        <dbReference type="ChEBI" id="CHEBI:57287"/>
        <dbReference type="ChEBI" id="CHEBI:57783"/>
        <dbReference type="ChEBI" id="CHEBI:58349"/>
        <dbReference type="ChEBI" id="CHEBI:77396"/>
        <dbReference type="ChEBI" id="CHEBI:83139"/>
        <dbReference type="EC" id="1.2.1.84"/>
    </reaction>
</comment>
<evidence type="ECO:0000313" key="14">
    <source>
        <dbReference type="Proteomes" id="UP001154078"/>
    </source>
</evidence>
<dbReference type="PANTHER" id="PTHR11011">
    <property type="entry name" value="MALE STERILITY PROTEIN 2-RELATED"/>
    <property type="match status" value="1"/>
</dbReference>
<dbReference type="CDD" id="cd09071">
    <property type="entry name" value="FAR_C"/>
    <property type="match status" value="1"/>
</dbReference>
<comment type="similarity">
    <text evidence="2 10">Belongs to the fatty acyl-CoA reductase family.</text>
</comment>
<dbReference type="Pfam" id="PF03015">
    <property type="entry name" value="Sterile"/>
    <property type="match status" value="1"/>
</dbReference>
<dbReference type="FunFam" id="3.40.50.720:FF:000143">
    <property type="entry name" value="Fatty acyl-CoA reductase"/>
    <property type="match status" value="1"/>
</dbReference>